<dbReference type="Proteomes" id="UP000001279">
    <property type="component" value="Chromosome"/>
</dbReference>
<dbReference type="STRING" id="1069534.LRC_00890"/>
<proteinExistence type="inferred from homology"/>
<dbReference type="InterPro" id="IPR051203">
    <property type="entry name" value="Polysaccharide_Synthase-Rel"/>
</dbReference>
<comment type="similarity">
    <text evidence="1">Belongs to the polysaccharide synthase family.</text>
</comment>
<dbReference type="InterPro" id="IPR003869">
    <property type="entry name" value="Polysac_CapD-like"/>
</dbReference>
<dbReference type="eggNOG" id="COG1086">
    <property type="taxonomic scope" value="Bacteria"/>
</dbReference>
<evidence type="ECO:0000256" key="1">
    <source>
        <dbReference type="ARBA" id="ARBA00007430"/>
    </source>
</evidence>
<dbReference type="AlphaFoldDB" id="G2SPZ6"/>
<dbReference type="GeneID" id="29802742"/>
<dbReference type="HOGENOM" id="CLU_013560_5_2_9"/>
<feature type="domain" description="Polysaccharide biosynthesis protein CapD-like" evidence="3">
    <location>
        <begin position="295"/>
        <end position="605"/>
    </location>
</feature>
<dbReference type="Gene3D" id="3.40.50.720">
    <property type="entry name" value="NAD(P)-binding Rossmann-like Domain"/>
    <property type="match status" value="2"/>
</dbReference>
<dbReference type="Pfam" id="PF13727">
    <property type="entry name" value="CoA_binding_3"/>
    <property type="match status" value="1"/>
</dbReference>
<reference evidence="4 5" key="1">
    <citation type="journal article" date="2011" name="Microb. Cell Fact.">
        <title>Genome sequences and comparative genomics of two Lactobacillus ruminis strains from the bovine and human intestinal tracts.</title>
        <authorList>
            <person name="Forde B.M."/>
            <person name="Neville B.A."/>
            <person name="O'Donnell M.M."/>
            <person name="Riboulet-Bisson E."/>
            <person name="Claesson M.J."/>
            <person name="Coghlan A."/>
            <person name="Ross R.P."/>
            <person name="O'Toole P.W."/>
        </authorList>
    </citation>
    <scope>NUCLEOTIDE SEQUENCE [LARGE SCALE GENOMIC DNA]</scope>
    <source>
        <strain evidence="5">ATCC 27782 / RF3</strain>
    </source>
</reference>
<dbReference type="PANTHER" id="PTHR43318">
    <property type="entry name" value="UDP-N-ACETYLGLUCOSAMINE 4,6-DEHYDRATASE"/>
    <property type="match status" value="1"/>
</dbReference>
<dbReference type="InterPro" id="IPR029063">
    <property type="entry name" value="SAM-dependent_MTases_sf"/>
</dbReference>
<dbReference type="EMBL" id="CP003032">
    <property type="protein sequence ID" value="AEN77422.1"/>
    <property type="molecule type" value="Genomic_DNA"/>
</dbReference>
<dbReference type="PATRIC" id="fig|1069534.5.peg.107"/>
<dbReference type="CDD" id="cd05237">
    <property type="entry name" value="UDP_invert_4-6DH_SDR_e"/>
    <property type="match status" value="1"/>
</dbReference>
<gene>
    <name evidence="4" type="ordered locus">LRC_00890</name>
</gene>
<feature type="transmembrane region" description="Helical" evidence="2">
    <location>
        <begin position="12"/>
        <end position="38"/>
    </location>
</feature>
<protein>
    <submittedName>
        <fullName evidence="4">Exopolysaccharide biosynthesis protein</fullName>
    </submittedName>
</protein>
<dbReference type="KEGG" id="lrm:LRC_00890"/>
<sequence>MKNGSEKKFEHWKLISLYLVVYDIIAVNFSYFAALFLRFDMRISSIPPEYLHAFIMFAPFYTVFALTVFRFLRLYNSLWQFASFDELNRIISSSVITTVFQMLFMTCLIVRMPVSYYIFGALIQFAMIVGIRFSYRYINLERNRRYNTNAAIHNVMVIGAGAAGKTILREMRNSQGMTGKACCVIDDNPNKWDRTMEGVPVVGGRDAILSAVKKYSIDQIMFAIPSASTEDKRDILNICKETKCELKSLPGIYQLANGEVSLSKMKAVNVEDLLGRDPIKVDMAEVFRQLTGKTILVTGGGGSIGSELCRQIAAHNPKQLIIFDIYENNAYDIQQELVRKYGDKLNLVTLIGSVRDSRRLDMIFDKYRPDIVYHAAAHKHVPLMEASPNEAIKNNVIGTYKTTYMALKYGVEKFVLISTDKAVNPTNIMGASKRLCEMVIQSMERISENDNFDSLPLLHDHKKDGLKEEKPKATKTKFVAVRFGNVLGSNGSVIPLFKKQIAEGGPVTVTHPDIIRYFMTISEAVSLVLQAGTYAKGGEIFVLDMGSPVKIDTLARNLIKLSGHEPDVDIPIVYTGLRSGEKLYEEKLMKEEGLKKTKNELIFIGQPIPFDMDNFFKDLENLSQASYQNSEIIVSMVEKVVSTFHPVGAHPTGKEEIYQKWCTDSERNS</sequence>
<dbReference type="Pfam" id="PF02719">
    <property type="entry name" value="Polysacc_synt_2"/>
    <property type="match status" value="1"/>
</dbReference>
<evidence type="ECO:0000313" key="5">
    <source>
        <dbReference type="Proteomes" id="UP000001279"/>
    </source>
</evidence>
<feature type="transmembrane region" description="Helical" evidence="2">
    <location>
        <begin position="50"/>
        <end position="69"/>
    </location>
</feature>
<feature type="transmembrane region" description="Helical" evidence="2">
    <location>
        <begin position="117"/>
        <end position="135"/>
    </location>
</feature>
<dbReference type="InterPro" id="IPR036291">
    <property type="entry name" value="NAD(P)-bd_dom_sf"/>
</dbReference>
<evidence type="ECO:0000313" key="4">
    <source>
        <dbReference type="EMBL" id="AEN77422.1"/>
    </source>
</evidence>
<name>G2SPZ6_LIGR2</name>
<dbReference type="SUPFAM" id="SSF53335">
    <property type="entry name" value="S-adenosyl-L-methionine-dependent methyltransferases"/>
    <property type="match status" value="1"/>
</dbReference>
<keyword evidence="2" id="KW-0472">Membrane</keyword>
<organism evidence="4 5">
    <name type="scientific">Ligilactobacillus ruminis (strain ATCC 27782 / RF3)</name>
    <name type="common">Lactobacillus ruminis</name>
    <dbReference type="NCBI Taxonomy" id="1069534"/>
    <lineage>
        <taxon>Bacteria</taxon>
        <taxon>Bacillati</taxon>
        <taxon>Bacillota</taxon>
        <taxon>Bacilli</taxon>
        <taxon>Lactobacillales</taxon>
        <taxon>Lactobacillaceae</taxon>
        <taxon>Ligilactobacillus</taxon>
    </lineage>
</organism>
<feature type="transmembrane region" description="Helical" evidence="2">
    <location>
        <begin position="90"/>
        <end position="111"/>
    </location>
</feature>
<evidence type="ECO:0000256" key="2">
    <source>
        <dbReference type="SAM" id="Phobius"/>
    </source>
</evidence>
<dbReference type="PANTHER" id="PTHR43318:SF1">
    <property type="entry name" value="POLYSACCHARIDE BIOSYNTHESIS PROTEIN EPSC-RELATED"/>
    <property type="match status" value="1"/>
</dbReference>
<keyword evidence="5" id="KW-1185">Reference proteome</keyword>
<keyword evidence="2" id="KW-0812">Transmembrane</keyword>
<dbReference type="SUPFAM" id="SSF51735">
    <property type="entry name" value="NAD(P)-binding Rossmann-fold domains"/>
    <property type="match status" value="1"/>
</dbReference>
<keyword evidence="2" id="KW-1133">Transmembrane helix</keyword>
<evidence type="ECO:0000259" key="3">
    <source>
        <dbReference type="Pfam" id="PF02719"/>
    </source>
</evidence>
<dbReference type="RefSeq" id="WP_014072706.1">
    <property type="nucleotide sequence ID" value="NC_015975.1"/>
</dbReference>
<accession>G2SPZ6</accession>